<evidence type="ECO:0000256" key="6">
    <source>
        <dbReference type="PROSITE-ProRule" id="PRU00205"/>
    </source>
</evidence>
<dbReference type="AlphaFoldDB" id="A0A1L0GJV4"/>
<dbReference type="InterPro" id="IPR006634">
    <property type="entry name" value="TLC-dom"/>
</dbReference>
<keyword evidence="4 8" id="KW-1133">Transmembrane helix</keyword>
<evidence type="ECO:0000256" key="2">
    <source>
        <dbReference type="ARBA" id="ARBA00009808"/>
    </source>
</evidence>
<feature type="transmembrane region" description="Helical" evidence="8">
    <location>
        <begin position="116"/>
        <end position="134"/>
    </location>
</feature>
<comment type="subcellular location">
    <subcellularLocation>
        <location evidence="1">Membrane</location>
        <topology evidence="1">Multi-pass membrane protein</topology>
    </subcellularLocation>
</comment>
<protein>
    <submittedName>
        <fullName evidence="10">CIC11C00000001240</fullName>
    </submittedName>
</protein>
<dbReference type="EMBL" id="LT635760">
    <property type="protein sequence ID" value="SGZ56469.1"/>
    <property type="molecule type" value="Genomic_DNA"/>
</dbReference>
<feature type="transmembrane region" description="Helical" evidence="8">
    <location>
        <begin position="75"/>
        <end position="95"/>
    </location>
</feature>
<feature type="transmembrane region" description="Helical" evidence="8">
    <location>
        <begin position="244"/>
        <end position="265"/>
    </location>
</feature>
<evidence type="ECO:0000259" key="9">
    <source>
        <dbReference type="PROSITE" id="PS50922"/>
    </source>
</evidence>
<dbReference type="PANTHER" id="PTHR12560:SF0">
    <property type="entry name" value="LD18904P"/>
    <property type="match status" value="1"/>
</dbReference>
<dbReference type="Proteomes" id="UP000182334">
    <property type="component" value="Chromosome V"/>
</dbReference>
<dbReference type="Pfam" id="PF03798">
    <property type="entry name" value="TRAM_LAG1_CLN8"/>
    <property type="match status" value="1"/>
</dbReference>
<dbReference type="InterPro" id="IPR016439">
    <property type="entry name" value="Lag1/Lac1-like"/>
</dbReference>
<gene>
    <name evidence="10" type="ORF">SAMEA4029010_CIC11G00000001240</name>
</gene>
<proteinExistence type="inferred from homology"/>
<name>A0A1L0GJV4_9ASCO</name>
<evidence type="ECO:0000256" key="5">
    <source>
        <dbReference type="ARBA" id="ARBA00023136"/>
    </source>
</evidence>
<keyword evidence="3 6" id="KW-0812">Transmembrane</keyword>
<evidence type="ECO:0000256" key="7">
    <source>
        <dbReference type="SAM" id="MobiDB-lite"/>
    </source>
</evidence>
<evidence type="ECO:0000313" key="10">
    <source>
        <dbReference type="EMBL" id="SGZ56469.1"/>
    </source>
</evidence>
<evidence type="ECO:0000256" key="4">
    <source>
        <dbReference type="ARBA" id="ARBA00022989"/>
    </source>
</evidence>
<feature type="domain" description="TLC" evidence="9">
    <location>
        <begin position="111"/>
        <end position="325"/>
    </location>
</feature>
<dbReference type="PROSITE" id="PS50922">
    <property type="entry name" value="TLC"/>
    <property type="match status" value="1"/>
</dbReference>
<sequence>MAASKSQSILQFIDSNQIVISRNILIFLYCANFLSARYAPKIHAVTDRFFTLQNMIDKQDGEAIYDIDIHDTYFVIHWVVFLTFLRANLMTWVFDPVAKNLCNIHSRKAKTRFSEQSWSIFYYCFSFAVGLYLYRNSPYWNNLDNLYSGWPHYCMTSLFKKYYLVSIAFWLQQVVVLNIEEKRKDHYQMFSHHIITCALVIGSYYYYFTRIGNLILMIMDSVDIFLSTAKVLKYSGFSNLCDVMFMLFLFAWIALRHGVYNYLFYHAWKYSTALMKDSECIVGQVLKRCWTPSIINSFLGLLGGLQIITCIWMYLILKVAHKVIMGHSAEDVRSDADDTDVEESRSDASGNSDSLIEEVDEKVLSNAD</sequence>
<keyword evidence="5 6" id="KW-0472">Membrane</keyword>
<evidence type="ECO:0000256" key="3">
    <source>
        <dbReference type="ARBA" id="ARBA00022692"/>
    </source>
</evidence>
<dbReference type="PANTHER" id="PTHR12560">
    <property type="entry name" value="LONGEVITY ASSURANCE FACTOR 1 LAG1"/>
    <property type="match status" value="1"/>
</dbReference>
<feature type="compositionally biased region" description="Basic and acidic residues" evidence="7">
    <location>
        <begin position="332"/>
        <end position="346"/>
    </location>
</feature>
<dbReference type="OrthoDB" id="537032at2759"/>
<evidence type="ECO:0000256" key="8">
    <source>
        <dbReference type="SAM" id="Phobius"/>
    </source>
</evidence>
<reference evidence="10 11" key="1">
    <citation type="submission" date="2016-10" db="EMBL/GenBank/DDBJ databases">
        <authorList>
            <person name="de Groot N.N."/>
        </authorList>
    </citation>
    <scope>NUCLEOTIDE SEQUENCE [LARGE SCALE GENOMIC DNA]</scope>
    <source>
        <strain evidence="10 11">CBS 141442</strain>
    </source>
</reference>
<dbReference type="STRING" id="45354.A0A1L0GJV4"/>
<organism evidence="10 11">
    <name type="scientific">Sungouiella intermedia</name>
    <dbReference type="NCBI Taxonomy" id="45354"/>
    <lineage>
        <taxon>Eukaryota</taxon>
        <taxon>Fungi</taxon>
        <taxon>Dikarya</taxon>
        <taxon>Ascomycota</taxon>
        <taxon>Saccharomycotina</taxon>
        <taxon>Pichiomycetes</taxon>
        <taxon>Metschnikowiaceae</taxon>
        <taxon>Sungouiella</taxon>
    </lineage>
</organism>
<dbReference type="SMART" id="SM00724">
    <property type="entry name" value="TLC"/>
    <property type="match status" value="1"/>
</dbReference>
<feature type="transmembrane region" description="Helical" evidence="8">
    <location>
        <begin position="191"/>
        <end position="208"/>
    </location>
</feature>
<evidence type="ECO:0000256" key="1">
    <source>
        <dbReference type="ARBA" id="ARBA00004141"/>
    </source>
</evidence>
<dbReference type="GO" id="GO:0050291">
    <property type="term" value="F:sphingosine N-acyltransferase activity"/>
    <property type="evidence" value="ECO:0007669"/>
    <property type="project" value="InterPro"/>
</dbReference>
<dbReference type="PIRSF" id="PIRSF005225">
    <property type="entry name" value="LAG1_LAC1"/>
    <property type="match status" value="1"/>
</dbReference>
<dbReference type="GO" id="GO:0016020">
    <property type="term" value="C:membrane"/>
    <property type="evidence" value="ECO:0007669"/>
    <property type="project" value="UniProtKB-SubCell"/>
</dbReference>
<evidence type="ECO:0000313" key="11">
    <source>
        <dbReference type="Proteomes" id="UP000182334"/>
    </source>
</evidence>
<feature type="region of interest" description="Disordered" evidence="7">
    <location>
        <begin position="332"/>
        <end position="368"/>
    </location>
</feature>
<feature type="transmembrane region" description="Helical" evidence="8">
    <location>
        <begin position="20"/>
        <end position="39"/>
    </location>
</feature>
<feature type="transmembrane region" description="Helical" evidence="8">
    <location>
        <begin position="294"/>
        <end position="317"/>
    </location>
</feature>
<accession>A0A1L0GJV4</accession>
<keyword evidence="11" id="KW-1185">Reference proteome</keyword>
<dbReference type="GO" id="GO:0046513">
    <property type="term" value="P:ceramide biosynthetic process"/>
    <property type="evidence" value="ECO:0007669"/>
    <property type="project" value="InterPro"/>
</dbReference>
<comment type="similarity">
    <text evidence="2">Belongs to the sphingosine N-acyltransferase family.</text>
</comment>